<feature type="transmembrane region" description="Helical" evidence="6">
    <location>
        <begin position="426"/>
        <end position="447"/>
    </location>
</feature>
<feature type="transmembrane region" description="Helical" evidence="6">
    <location>
        <begin position="75"/>
        <end position="97"/>
    </location>
</feature>
<keyword evidence="9" id="KW-1185">Reference proteome</keyword>
<dbReference type="Gramene" id="Ma08_t17430.1">
    <property type="protein sequence ID" value="Ma08_p17430.1"/>
    <property type="gene ID" value="Ma08_g17430"/>
</dbReference>
<evidence type="ECO:0000313" key="7">
    <source>
        <dbReference type="EMBL" id="CAG1831788.1"/>
    </source>
</evidence>
<dbReference type="KEGG" id="mus:103994864"/>
<feature type="transmembrane region" description="Helical" evidence="6">
    <location>
        <begin position="118"/>
        <end position="145"/>
    </location>
</feature>
<proteinExistence type="inferred from homology"/>
<feature type="transmembrane region" description="Helical" evidence="6">
    <location>
        <begin position="195"/>
        <end position="213"/>
    </location>
</feature>
<evidence type="ECO:0000256" key="4">
    <source>
        <dbReference type="ARBA" id="ARBA00022989"/>
    </source>
</evidence>
<dbReference type="OrthoDB" id="2018619at2759"/>
<sequence length="520" mass="55642">MRARKMLHTMEAGDNTFDDPGAAADGLGPVPADKRNLSWWDVAGLWVVMVVNVPSYFAAASLMELGMSCWQGIATIFLGNLIIYAPICLTAHAGVRYGISFPVQLRAAFGIRGARIPALLRAVVACGWCGTESWIGGQAIFLLLLPRPIQSSSYSQPLGWLGTSPLELGCFLLFSLLQFAMLWKGMAGIHALGKYSAPVLVLLVACLFAWAYATAGGFGEMLSTPSRLSPLQFWPVFYPSLTGCVGSWSAVALNISDFARFARSQADQALGHLALPLFMAAYTFAGLAITSATEVIFGQAIPNPIELLSLINTSVFISILAFLGIGLATITTNIPANLVAPANVLVSLSPSTFNFATGSLLTGFISLVFQPWKLMASGKSFVYEWLVGYSAIIGPITGILLTDYYVLRRAVLDVAGLYAESPHGPYYYTGGYNVAAFVALVFGVAPAIPGFLHKVGAVKMTWGGFDVIYGCAWFFGVFSASLVYWLLSCGRARRKAGEAWTGGSMAEPLRLTAHPDLVDD</sequence>
<feature type="transmembrane region" description="Helical" evidence="6">
    <location>
        <begin position="43"/>
        <end position="63"/>
    </location>
</feature>
<gene>
    <name evidence="7" type="ORF">GSMUA_350420.1</name>
</gene>
<feature type="transmembrane region" description="Helical" evidence="6">
    <location>
        <begin position="467"/>
        <end position="487"/>
    </location>
</feature>
<dbReference type="EnsemblPlants" id="Ma08_t17430.1">
    <property type="protein sequence ID" value="Ma08_p17430.1"/>
    <property type="gene ID" value="Ma08_g17430"/>
</dbReference>
<dbReference type="PANTHER" id="PTHR30618">
    <property type="entry name" value="NCS1 FAMILY PURINE/PYRIMIDINE TRANSPORTER"/>
    <property type="match status" value="1"/>
</dbReference>
<feature type="transmembrane region" description="Helical" evidence="6">
    <location>
        <begin position="233"/>
        <end position="253"/>
    </location>
</feature>
<dbReference type="InParanoid" id="A0A804K7Q0"/>
<feature type="transmembrane region" description="Helical" evidence="6">
    <location>
        <begin position="307"/>
        <end position="330"/>
    </location>
</feature>
<dbReference type="Gene3D" id="1.10.4160.10">
    <property type="entry name" value="Hydantoin permease"/>
    <property type="match status" value="1"/>
</dbReference>
<dbReference type="AlphaFoldDB" id="A0A804K7Q0"/>
<feature type="transmembrane region" description="Helical" evidence="6">
    <location>
        <begin position="342"/>
        <end position="365"/>
    </location>
</feature>
<dbReference type="EMBL" id="HG996472">
    <property type="protein sequence ID" value="CAG1831788.1"/>
    <property type="molecule type" value="Genomic_DNA"/>
</dbReference>
<dbReference type="InterPro" id="IPR001248">
    <property type="entry name" value="Pur-cyt_permease"/>
</dbReference>
<evidence type="ECO:0000256" key="5">
    <source>
        <dbReference type="ARBA" id="ARBA00023136"/>
    </source>
</evidence>
<evidence type="ECO:0000256" key="3">
    <source>
        <dbReference type="ARBA" id="ARBA00022692"/>
    </source>
</evidence>
<comment type="similarity">
    <text evidence="2">Belongs to the purine-cytosine permease (2.A.39) family.</text>
</comment>
<dbReference type="Pfam" id="PF02133">
    <property type="entry name" value="Transp_cyt_pur"/>
    <property type="match status" value="1"/>
</dbReference>
<accession>A0A804K7Q0</accession>
<feature type="transmembrane region" description="Helical" evidence="6">
    <location>
        <begin position="273"/>
        <end position="301"/>
    </location>
</feature>
<reference evidence="7" key="1">
    <citation type="submission" date="2021-03" db="EMBL/GenBank/DDBJ databases">
        <authorList>
            <consortium name="Genoscope - CEA"/>
            <person name="William W."/>
        </authorList>
    </citation>
    <scope>NUCLEOTIDE SEQUENCE</scope>
    <source>
        <strain evidence="7">Doubled-haploid Pahang</strain>
    </source>
</reference>
<keyword evidence="4 6" id="KW-1133">Transmembrane helix</keyword>
<name>A0A804K7Q0_MUSAM</name>
<dbReference type="GO" id="GO:0005886">
    <property type="term" value="C:plasma membrane"/>
    <property type="evidence" value="ECO:0000318"/>
    <property type="project" value="GO_Central"/>
</dbReference>
<evidence type="ECO:0000256" key="2">
    <source>
        <dbReference type="ARBA" id="ARBA00008974"/>
    </source>
</evidence>
<protein>
    <submittedName>
        <fullName evidence="7">(wild Malaysian banana) hypothetical protein</fullName>
    </submittedName>
</protein>
<dbReference type="GO" id="GO:0015851">
    <property type="term" value="P:nucleobase transport"/>
    <property type="evidence" value="ECO:0000318"/>
    <property type="project" value="GO_Central"/>
</dbReference>
<evidence type="ECO:0000313" key="9">
    <source>
        <dbReference type="Proteomes" id="UP000012960"/>
    </source>
</evidence>
<dbReference type="PANTHER" id="PTHR30618:SF0">
    <property type="entry name" value="PURINE-URACIL PERMEASE NCS1"/>
    <property type="match status" value="1"/>
</dbReference>
<feature type="transmembrane region" description="Helical" evidence="6">
    <location>
        <begin position="385"/>
        <end position="406"/>
    </location>
</feature>
<dbReference type="CDD" id="cd11485">
    <property type="entry name" value="SLC-NCS1sbd_YbbW-like"/>
    <property type="match status" value="1"/>
</dbReference>
<dbReference type="Proteomes" id="UP000012960">
    <property type="component" value="Unplaced"/>
</dbReference>
<evidence type="ECO:0000256" key="1">
    <source>
        <dbReference type="ARBA" id="ARBA00004141"/>
    </source>
</evidence>
<dbReference type="InterPro" id="IPR045225">
    <property type="entry name" value="Uracil/uridine/allantoin_perm"/>
</dbReference>
<dbReference type="GO" id="GO:0015205">
    <property type="term" value="F:nucleobase transmembrane transporter activity"/>
    <property type="evidence" value="ECO:0000318"/>
    <property type="project" value="GO_Central"/>
</dbReference>
<organism evidence="8 9">
    <name type="scientific">Musa acuminata subsp. malaccensis</name>
    <name type="common">Wild banana</name>
    <name type="synonym">Musa malaccensis</name>
    <dbReference type="NCBI Taxonomy" id="214687"/>
    <lineage>
        <taxon>Eukaryota</taxon>
        <taxon>Viridiplantae</taxon>
        <taxon>Streptophyta</taxon>
        <taxon>Embryophyta</taxon>
        <taxon>Tracheophyta</taxon>
        <taxon>Spermatophyta</taxon>
        <taxon>Magnoliopsida</taxon>
        <taxon>Liliopsida</taxon>
        <taxon>Zingiberales</taxon>
        <taxon>Musaceae</taxon>
        <taxon>Musa</taxon>
    </lineage>
</organism>
<comment type="subcellular location">
    <subcellularLocation>
        <location evidence="1">Membrane</location>
        <topology evidence="1">Multi-pass membrane protein</topology>
    </subcellularLocation>
</comment>
<reference evidence="8" key="2">
    <citation type="submission" date="2021-05" db="UniProtKB">
        <authorList>
            <consortium name="EnsemblPlants"/>
        </authorList>
    </citation>
    <scope>IDENTIFICATION</scope>
    <source>
        <strain evidence="8">subsp. malaccensis</strain>
    </source>
</reference>
<feature type="transmembrane region" description="Helical" evidence="6">
    <location>
        <begin position="165"/>
        <end position="183"/>
    </location>
</feature>
<evidence type="ECO:0000313" key="8">
    <source>
        <dbReference type="EnsemblPlants" id="Ma08_p17430.1"/>
    </source>
</evidence>
<keyword evidence="5 6" id="KW-0472">Membrane</keyword>
<evidence type="ECO:0000256" key="6">
    <source>
        <dbReference type="SAM" id="Phobius"/>
    </source>
</evidence>
<keyword evidence="3 6" id="KW-0812">Transmembrane</keyword>